<accession>A0ACB9XGT3</accession>
<name>A0ACB9XGT3_CHAAC</name>
<dbReference type="EMBL" id="CM043790">
    <property type="protein sequence ID" value="KAI4825472.1"/>
    <property type="molecule type" value="Genomic_DNA"/>
</dbReference>
<keyword evidence="2" id="KW-1185">Reference proteome</keyword>
<reference evidence="1" key="1">
    <citation type="submission" date="2022-05" db="EMBL/GenBank/DDBJ databases">
        <title>Chromosome-level genome of Chaenocephalus aceratus.</title>
        <authorList>
            <person name="Park H."/>
        </authorList>
    </citation>
    <scope>NUCLEOTIDE SEQUENCE</scope>
    <source>
        <strain evidence="1">KU_202001</strain>
    </source>
</reference>
<sequence length="571" mass="64146">MPTLIPVPQPSLSQARENLVNAFPPRLLCLLACGGIGCRYEGPECWKLNQQVIRGIFSSWVTDDIIAMARPSSHLIKKYKIIEQFQRLNIRSIINMQLPGEHAHCGPPIEPDSGFTYSPQTFMDNDIYFYNFGMQDFNASSLVGLGRSGVLIACYLIYTLRISPSEAVHYVRIKRPHSIQTRAQLNQVFDFARLLGSQLVQYPDPRLRHGDPFSLQLHLNRQAILLHGQEARTLKQTPKVVYLLCVYLSCLALGLPAPPEIQAELDKRSALRSLSRTVRESLVSKQCLPLLRECHQGPRVSLGSVSFWDEPLGFLTRKREVLQDKRSYSDSDLSKIAVNQDLELSPYCNSEAGNERQVCVKDLTQPDLRPASQILASIKQGLQPTKMESQALNMPVSRMTSSNDCALRSKFSARKALPKYSSNIEALADHCPPEENILQRSALLQEELNSSDCGWALLLTESDPQVLSCLLWTWLERLKEPVLSAEDVDRLCCGANKRKPLSVLKKPQRDTISCLLSCVSTVTSLCPHREDAVLQRLVQALTRCLHEETSSLATLMKVLKASLRETSHSYL</sequence>
<proteinExistence type="predicted"/>
<comment type="caution">
    <text evidence="1">The sequence shown here is derived from an EMBL/GenBank/DDBJ whole genome shotgun (WGS) entry which is preliminary data.</text>
</comment>
<protein>
    <submittedName>
        <fullName evidence="1">Uncharacterized protein</fullName>
    </submittedName>
</protein>
<dbReference type="Proteomes" id="UP001057452">
    <property type="component" value="Chromosome 6"/>
</dbReference>
<gene>
    <name evidence="1" type="ORF">KUCAC02_021152</name>
</gene>
<evidence type="ECO:0000313" key="2">
    <source>
        <dbReference type="Proteomes" id="UP001057452"/>
    </source>
</evidence>
<evidence type="ECO:0000313" key="1">
    <source>
        <dbReference type="EMBL" id="KAI4825472.1"/>
    </source>
</evidence>
<organism evidence="1 2">
    <name type="scientific">Chaenocephalus aceratus</name>
    <name type="common">Blackfin icefish</name>
    <name type="synonym">Chaenichthys aceratus</name>
    <dbReference type="NCBI Taxonomy" id="36190"/>
    <lineage>
        <taxon>Eukaryota</taxon>
        <taxon>Metazoa</taxon>
        <taxon>Chordata</taxon>
        <taxon>Craniata</taxon>
        <taxon>Vertebrata</taxon>
        <taxon>Euteleostomi</taxon>
        <taxon>Actinopterygii</taxon>
        <taxon>Neopterygii</taxon>
        <taxon>Teleostei</taxon>
        <taxon>Neoteleostei</taxon>
        <taxon>Acanthomorphata</taxon>
        <taxon>Eupercaria</taxon>
        <taxon>Perciformes</taxon>
        <taxon>Notothenioidei</taxon>
        <taxon>Channichthyidae</taxon>
        <taxon>Chaenocephalus</taxon>
    </lineage>
</organism>